<dbReference type="Proteomes" id="UP000241690">
    <property type="component" value="Unassembled WGS sequence"/>
</dbReference>
<dbReference type="RefSeq" id="XP_024776614.1">
    <property type="nucleotide sequence ID" value="XM_024914784.1"/>
</dbReference>
<name>A0A2T4AIR5_TRIHA</name>
<dbReference type="EMBL" id="KZ679678">
    <property type="protein sequence ID" value="PTB56937.1"/>
    <property type="molecule type" value="Genomic_DNA"/>
</dbReference>
<feature type="region of interest" description="Disordered" evidence="1">
    <location>
        <begin position="132"/>
        <end position="153"/>
    </location>
</feature>
<evidence type="ECO:0000313" key="2">
    <source>
        <dbReference type="EMBL" id="PTB56937.1"/>
    </source>
</evidence>
<sequence length="175" mass="19156">MGSNRYLTIFSLDPQLRKDGASLFMGRWPAIGFNAAALNLGIQQNRYPVDDNIPGRCLEASPETLMHMDTISCQSKPQTTEQARRKRIAHLSCYLCASAQSPADRGSEEPCQQASKSARHLGISSGPCRTLTHMASQSKQRRHRNPCSTAVSPASGVSADGCLYLLLLVVWPCHK</sequence>
<protein>
    <submittedName>
        <fullName evidence="2">Uncharacterized protein</fullName>
    </submittedName>
</protein>
<gene>
    <name evidence="2" type="ORF">M431DRAFT_389461</name>
</gene>
<accession>A0A2T4AIR5</accession>
<dbReference type="GeneID" id="36623350"/>
<evidence type="ECO:0000256" key="1">
    <source>
        <dbReference type="SAM" id="MobiDB-lite"/>
    </source>
</evidence>
<dbReference type="AlphaFoldDB" id="A0A2T4AIR5"/>
<organism evidence="2 3">
    <name type="scientific">Trichoderma harzianum CBS 226.95</name>
    <dbReference type="NCBI Taxonomy" id="983964"/>
    <lineage>
        <taxon>Eukaryota</taxon>
        <taxon>Fungi</taxon>
        <taxon>Dikarya</taxon>
        <taxon>Ascomycota</taxon>
        <taxon>Pezizomycotina</taxon>
        <taxon>Sordariomycetes</taxon>
        <taxon>Hypocreomycetidae</taxon>
        <taxon>Hypocreales</taxon>
        <taxon>Hypocreaceae</taxon>
        <taxon>Trichoderma</taxon>
    </lineage>
</organism>
<proteinExistence type="predicted"/>
<keyword evidence="3" id="KW-1185">Reference proteome</keyword>
<evidence type="ECO:0000313" key="3">
    <source>
        <dbReference type="Proteomes" id="UP000241690"/>
    </source>
</evidence>
<reference evidence="2 3" key="1">
    <citation type="submission" date="2016-07" db="EMBL/GenBank/DDBJ databases">
        <title>Multiple horizontal gene transfer events from other fungi enriched the ability of initially mycotrophic Trichoderma (Ascomycota) to feed on dead plant biomass.</title>
        <authorList>
            <consortium name="DOE Joint Genome Institute"/>
            <person name="Aerts A."/>
            <person name="Atanasova L."/>
            <person name="Chenthamara K."/>
            <person name="Zhang J."/>
            <person name="Grujic M."/>
            <person name="Henrissat B."/>
            <person name="Kuo A."/>
            <person name="Salamov A."/>
            <person name="Lipzen A."/>
            <person name="Labutti K."/>
            <person name="Barry K."/>
            <person name="Miao Y."/>
            <person name="Rahimi M.J."/>
            <person name="Shen Q."/>
            <person name="Grigoriev I.V."/>
            <person name="Kubicek C.P."/>
            <person name="Druzhinina I.S."/>
        </authorList>
    </citation>
    <scope>NUCLEOTIDE SEQUENCE [LARGE SCALE GENOMIC DNA]</scope>
    <source>
        <strain evidence="2 3">CBS 226.95</strain>
    </source>
</reference>